<name>A0A378X0Y2_9NOCA</name>
<accession>A0A378X0Y2</accession>
<protein>
    <submittedName>
        <fullName evidence="1">RNA polymerase factor sigma-70</fullName>
    </submittedName>
</protein>
<dbReference type="AlphaFoldDB" id="A0A378X0Y2"/>
<dbReference type="OrthoDB" id="4561929at2"/>
<gene>
    <name evidence="1" type="ORF">NCTC13184_04859</name>
</gene>
<evidence type="ECO:0000313" key="1">
    <source>
        <dbReference type="EMBL" id="SUA46334.1"/>
    </source>
</evidence>
<dbReference type="Proteomes" id="UP000255082">
    <property type="component" value="Unassembled WGS sequence"/>
</dbReference>
<reference evidence="1 2" key="1">
    <citation type="submission" date="2018-06" db="EMBL/GenBank/DDBJ databases">
        <authorList>
            <consortium name="Pathogen Informatics"/>
            <person name="Doyle S."/>
        </authorList>
    </citation>
    <scope>NUCLEOTIDE SEQUENCE [LARGE SCALE GENOMIC DNA]</scope>
    <source>
        <strain evidence="1 2">NCTC13184</strain>
    </source>
</reference>
<dbReference type="RefSeq" id="WP_084492045.1">
    <property type="nucleotide sequence ID" value="NZ_JAJFOE010000001.1"/>
</dbReference>
<proteinExistence type="predicted"/>
<dbReference type="Gene3D" id="3.10.450.50">
    <property type="match status" value="1"/>
</dbReference>
<sequence>MSQFTREQMEELLALHEKAEFELDLDATLETLVDNPVYELPALGWHIEGKDAVRETYERLLRGGDERNMWADKRVHAISENSLSREAYVYIDTADGKRVTGQYFVVMEFEGDKIAGERMYMDTTFAQVMEEILGPDFGEVPGVSRLADVVPPPVPRLDRAAAHAANSNH</sequence>
<evidence type="ECO:0000313" key="2">
    <source>
        <dbReference type="Proteomes" id="UP000255082"/>
    </source>
</evidence>
<dbReference type="InterPro" id="IPR032710">
    <property type="entry name" value="NTF2-like_dom_sf"/>
</dbReference>
<dbReference type="SUPFAM" id="SSF54427">
    <property type="entry name" value="NTF2-like"/>
    <property type="match status" value="1"/>
</dbReference>
<organism evidence="1 2">
    <name type="scientific">Nocardia africana</name>
    <dbReference type="NCBI Taxonomy" id="134964"/>
    <lineage>
        <taxon>Bacteria</taxon>
        <taxon>Bacillati</taxon>
        <taxon>Actinomycetota</taxon>
        <taxon>Actinomycetes</taxon>
        <taxon>Mycobacteriales</taxon>
        <taxon>Nocardiaceae</taxon>
        <taxon>Nocardia</taxon>
    </lineage>
</organism>
<dbReference type="EMBL" id="UGRU01000001">
    <property type="protein sequence ID" value="SUA46334.1"/>
    <property type="molecule type" value="Genomic_DNA"/>
</dbReference>